<accession>A0A396ABH0</accession>
<reference evidence="4 5" key="1">
    <citation type="submission" date="2018-08" db="EMBL/GenBank/DDBJ databases">
        <title>A genome reference for cultivated species of the human gut microbiota.</title>
        <authorList>
            <person name="Zou Y."/>
            <person name="Xue W."/>
            <person name="Luo G."/>
        </authorList>
    </citation>
    <scope>NUCLEOTIDE SEQUENCE [LARGE SCALE GENOMIC DNA]</scope>
    <source>
        <strain evidence="4 5">AM32-8LB</strain>
    </source>
</reference>
<comment type="caution">
    <text evidence="4">The sequence shown here is derived from an EMBL/GenBank/DDBJ whole genome shotgun (WGS) entry which is preliminary data.</text>
</comment>
<dbReference type="InterPro" id="IPR010071">
    <property type="entry name" value="AA_adenyl_dom"/>
</dbReference>
<evidence type="ECO:0000259" key="3">
    <source>
        <dbReference type="Pfam" id="PF00501"/>
    </source>
</evidence>
<gene>
    <name evidence="4" type="ORF">DW813_12980</name>
</gene>
<dbReference type="NCBIfam" id="TIGR01733">
    <property type="entry name" value="AA-adenyl-dom"/>
    <property type="match status" value="1"/>
</dbReference>
<dbReference type="Gene3D" id="3.30.300.30">
    <property type="match status" value="1"/>
</dbReference>
<dbReference type="InterPro" id="IPR020845">
    <property type="entry name" value="AMP-binding_CS"/>
</dbReference>
<evidence type="ECO:0000256" key="2">
    <source>
        <dbReference type="ARBA" id="ARBA00022553"/>
    </source>
</evidence>
<dbReference type="PROSITE" id="PS00455">
    <property type="entry name" value="AMP_BINDING"/>
    <property type="match status" value="1"/>
</dbReference>
<evidence type="ECO:0000313" key="4">
    <source>
        <dbReference type="EMBL" id="RHD00939.1"/>
    </source>
</evidence>
<dbReference type="InterPro" id="IPR000873">
    <property type="entry name" value="AMP-dep_synth/lig_dom"/>
</dbReference>
<dbReference type="InterPro" id="IPR042099">
    <property type="entry name" value="ANL_N_sf"/>
</dbReference>
<protein>
    <submittedName>
        <fullName evidence="4">Amino acid adenylation domain-containing protein</fullName>
    </submittedName>
</protein>
<proteinExistence type="predicted"/>
<dbReference type="EMBL" id="QSIQ01000023">
    <property type="protein sequence ID" value="RHD00939.1"/>
    <property type="molecule type" value="Genomic_DNA"/>
</dbReference>
<dbReference type="PANTHER" id="PTHR44845:SF7">
    <property type="entry name" value="PLIPASTATIN SYNTHASE SUBUNIT D"/>
    <property type="match status" value="1"/>
</dbReference>
<evidence type="ECO:0000313" key="5">
    <source>
        <dbReference type="Proteomes" id="UP000266391"/>
    </source>
</evidence>
<keyword evidence="2" id="KW-0597">Phosphoprotein</keyword>
<dbReference type="Pfam" id="PF00501">
    <property type="entry name" value="AMP-binding"/>
    <property type="match status" value="1"/>
</dbReference>
<dbReference type="SUPFAM" id="SSF56801">
    <property type="entry name" value="Acetyl-CoA synthetase-like"/>
    <property type="match status" value="1"/>
</dbReference>
<dbReference type="InterPro" id="IPR045851">
    <property type="entry name" value="AMP-bd_C_sf"/>
</dbReference>
<sequence length="503" mass="57885">MKNSVLSWLDETAKRLPNKLALQDISGNITYQEYRSKSLAIAYKIVELNKGEMKKPIVVYLEKGKEVLVSFMGVAYSGCFYSPIDTEMPQSRVDKILEVLKPEIVITTNKLKTNFEKFNFYGSYIIYEETICSEEDETAVKPYTEKIIDTDLLYVLFTSGSTGVPKGVSICHRSVIDYTDWVTETFNITQKDTFGNQAPFYFDNSILDIYSCMKTGATLNIIPKKLFFQPVPLLEYIKYNKINTIFWVPSALIVVSKLKAFRNVDLSDTLKRVLFCGEVMPNKQLNIWRKFLPNVTYANLYGPTEITDACTYYIVDREFSDDEPLPIGIPMSNTDILVLNDEDKLVTDDEVGELCVRGTSLAMGYYNNPEKTRSAFVQNPLNKAVPEIIYRTGDLVRYNEYREIIYISRKDFQIKHLGHRIELGEIETAISSLEEVTLNCCLYDEKNQKIVLFVDAQVDRDYIKERIEKLVPEYMIPGKVIYLENMPINANGKIDRIKLKELM</sequence>
<organism evidence="4 5">
    <name type="scientific">Roseburia inulinivorans</name>
    <dbReference type="NCBI Taxonomy" id="360807"/>
    <lineage>
        <taxon>Bacteria</taxon>
        <taxon>Bacillati</taxon>
        <taxon>Bacillota</taxon>
        <taxon>Clostridia</taxon>
        <taxon>Lachnospirales</taxon>
        <taxon>Lachnospiraceae</taxon>
        <taxon>Roseburia</taxon>
    </lineage>
</organism>
<dbReference type="PANTHER" id="PTHR44845">
    <property type="entry name" value="CARRIER DOMAIN-CONTAINING PROTEIN"/>
    <property type="match status" value="1"/>
</dbReference>
<dbReference type="Gene3D" id="3.40.50.12780">
    <property type="entry name" value="N-terminal domain of ligase-like"/>
    <property type="match status" value="1"/>
</dbReference>
<dbReference type="RefSeq" id="WP_118093409.1">
    <property type="nucleotide sequence ID" value="NZ_JBBNGM010000007.1"/>
</dbReference>
<name>A0A396ABH0_9FIRM</name>
<dbReference type="AlphaFoldDB" id="A0A396ABH0"/>
<evidence type="ECO:0000256" key="1">
    <source>
        <dbReference type="ARBA" id="ARBA00022450"/>
    </source>
</evidence>
<dbReference type="Proteomes" id="UP000266391">
    <property type="component" value="Unassembled WGS sequence"/>
</dbReference>
<dbReference type="CDD" id="cd05930">
    <property type="entry name" value="A_NRPS"/>
    <property type="match status" value="1"/>
</dbReference>
<feature type="domain" description="AMP-dependent synthetase/ligase" evidence="3">
    <location>
        <begin position="9"/>
        <end position="366"/>
    </location>
</feature>
<keyword evidence="1" id="KW-0596">Phosphopantetheine</keyword>